<keyword evidence="2" id="KW-1185">Reference proteome</keyword>
<name>A0A199XQ81_9FLAO</name>
<accession>A0A199XQ81</accession>
<evidence type="ECO:0000313" key="2">
    <source>
        <dbReference type="Proteomes" id="UP000093807"/>
    </source>
</evidence>
<evidence type="ECO:0000313" key="1">
    <source>
        <dbReference type="EMBL" id="OAZ03800.1"/>
    </source>
</evidence>
<reference evidence="1 2" key="1">
    <citation type="submission" date="2016-06" db="EMBL/GenBank/DDBJ databases">
        <title>Draft genome sequence of Flavobacterium succinicans strain DD5b.</title>
        <authorList>
            <person name="Poehlein A."/>
            <person name="Daniel R."/>
            <person name="Simeonova D.D."/>
        </authorList>
    </citation>
    <scope>NUCLEOTIDE SEQUENCE [LARGE SCALE GENOMIC DNA]</scope>
    <source>
        <strain evidence="1 2">DD5b</strain>
    </source>
</reference>
<protein>
    <submittedName>
        <fullName evidence="1">Uncharacterized protein</fullName>
    </submittedName>
</protein>
<comment type="caution">
    <text evidence="1">The sequence shown here is derived from an EMBL/GenBank/DDBJ whole genome shotgun (WGS) entry which is preliminary data.</text>
</comment>
<organism evidence="1 2">
    <name type="scientific">Flavobacterium succinicans</name>
    <dbReference type="NCBI Taxonomy" id="29536"/>
    <lineage>
        <taxon>Bacteria</taxon>
        <taxon>Pseudomonadati</taxon>
        <taxon>Bacteroidota</taxon>
        <taxon>Flavobacteriia</taxon>
        <taxon>Flavobacteriales</taxon>
        <taxon>Flavobacteriaceae</taxon>
        <taxon>Flavobacterium</taxon>
    </lineage>
</organism>
<proteinExistence type="predicted"/>
<sequence length="57" mass="6348">MKNSKKSVALHVKVFKLLNGESNKISSVLNAKNVVNYLPQTISQFQILTKKFGSRIG</sequence>
<gene>
    <name evidence="1" type="ORF">FLB_18140</name>
</gene>
<dbReference type="PATRIC" id="fig|29536.5.peg.1901"/>
<dbReference type="EMBL" id="JMTM01000051">
    <property type="protein sequence ID" value="OAZ03800.1"/>
    <property type="molecule type" value="Genomic_DNA"/>
</dbReference>
<dbReference type="AlphaFoldDB" id="A0A199XQ81"/>
<dbReference type="Proteomes" id="UP000093807">
    <property type="component" value="Unassembled WGS sequence"/>
</dbReference>